<evidence type="ECO:0000313" key="3">
    <source>
        <dbReference type="EMBL" id="CAG9311929.1"/>
    </source>
</evidence>
<comment type="caution">
    <text evidence="3">The sequence shown here is derived from an EMBL/GenBank/DDBJ whole genome shotgun (WGS) entry which is preliminary data.</text>
</comment>
<accession>A0AAU9IA46</accession>
<evidence type="ECO:0000313" key="4">
    <source>
        <dbReference type="Proteomes" id="UP001162131"/>
    </source>
</evidence>
<feature type="region of interest" description="Disordered" evidence="2">
    <location>
        <begin position="67"/>
        <end position="123"/>
    </location>
</feature>
<keyword evidence="4" id="KW-1185">Reference proteome</keyword>
<dbReference type="EMBL" id="CAJZBQ010000005">
    <property type="protein sequence ID" value="CAG9311929.1"/>
    <property type="molecule type" value="Genomic_DNA"/>
</dbReference>
<name>A0AAU9IA46_9CILI</name>
<organism evidence="3 4">
    <name type="scientific">Blepharisma stoltei</name>
    <dbReference type="NCBI Taxonomy" id="1481888"/>
    <lineage>
        <taxon>Eukaryota</taxon>
        <taxon>Sar</taxon>
        <taxon>Alveolata</taxon>
        <taxon>Ciliophora</taxon>
        <taxon>Postciliodesmatophora</taxon>
        <taxon>Heterotrichea</taxon>
        <taxon>Heterotrichida</taxon>
        <taxon>Blepharismidae</taxon>
        <taxon>Blepharisma</taxon>
    </lineage>
</organism>
<feature type="compositionally biased region" description="Polar residues" evidence="2">
    <location>
        <begin position="67"/>
        <end position="84"/>
    </location>
</feature>
<evidence type="ECO:0000256" key="1">
    <source>
        <dbReference type="SAM" id="Coils"/>
    </source>
</evidence>
<proteinExistence type="predicted"/>
<evidence type="ECO:0000256" key="2">
    <source>
        <dbReference type="SAM" id="MobiDB-lite"/>
    </source>
</evidence>
<gene>
    <name evidence="3" type="ORF">BSTOLATCC_MIC5188</name>
</gene>
<dbReference type="AlphaFoldDB" id="A0AAU9IA46"/>
<dbReference type="Proteomes" id="UP001162131">
    <property type="component" value="Unassembled WGS sequence"/>
</dbReference>
<feature type="coiled-coil region" evidence="1">
    <location>
        <begin position="797"/>
        <end position="824"/>
    </location>
</feature>
<reference evidence="3" key="1">
    <citation type="submission" date="2021-09" db="EMBL/GenBank/DDBJ databases">
        <authorList>
            <consortium name="AG Swart"/>
            <person name="Singh M."/>
            <person name="Singh A."/>
            <person name="Seah K."/>
            <person name="Emmerich C."/>
        </authorList>
    </citation>
    <scope>NUCLEOTIDE SEQUENCE</scope>
    <source>
        <strain evidence="3">ATCC30299</strain>
    </source>
</reference>
<keyword evidence="1" id="KW-0175">Coiled coil</keyword>
<sequence>MDKFVTNISNHPDTSSPINRHSPSHAESQIKRLSSKQNLLKQYFKQELSKDLTSPKSQNFSNKANYENNFLRQNSPNAASTPRSRSFIAERSLSTAAKKRDYKNTQSRIDSGIKGKRSTTPKFIPLLKNKPTQELSKSYMSERSLTPNIDDSRENLNGVDYLTQEVRLKKRQGQISPIKAIKDFLVKISRSHEYSLEQISEFKEKIELVLELIFSYKALSHPFLHPTFAKMTKIMQEIQVQLNHNEYIPIPLLVQCDDIIASLETQIANANCFSPGLCTRKGLEDAEENLNAAIGKVTVKTLKDFRAQKFPGQDIQELAHSFLILVSEVDSHVTVSSGFKVMKSRLWEVLQKYTSNVGQVVQTIRKIPNFIKEGKIRESVIFDAYSHFSKFNPGRVKKVIGAEEILNLLNESFEYYGRFKEFKTIHQQEVPNLPLYKLSSPKKPFESISGSPSFFGRSGSKMNIKTDACNTEESFADRFVSQEKSDTPRFAFGTFQSPQKINTFELTLSKCLDAEANEEEHKFETENSPQIIIDTQDELDVIIDTFESVQNSSVRTDQYDVDPIIMTEPCEKTSEMYNPHDIESVVTTEPASDEKDNFDIYSTPPIKKIKEIGYFLSPDVSSTMKKIEKLSSDLQSQNFATEKDSPLNDSLAYSSKDSPYRYDTHSYSTLSTYGFHQGNMSLEHFESPSDRVIEGIKKQTRSASSHCLSSKYYLKSKQVSRKEIPVSKERENIRAQWDEVREKKRKAEEDKRKEFIEESNAQRNIEEKFQALMTERIKQEREMIKQTKMQEFEESKRIKALKEAEKKKEILDEIQRNIEKSELGKNSKDVEKGLLRKTQPNHFQQKNENELFQKLILREGNENRFVEKMEYSQEQKGILKEQVKLQRILSRLSRGY</sequence>
<feature type="region of interest" description="Disordered" evidence="2">
    <location>
        <begin position="1"/>
        <end position="28"/>
    </location>
</feature>
<protein>
    <submittedName>
        <fullName evidence="3">Uncharacterized protein</fullName>
    </submittedName>
</protein>